<reference evidence="2 3" key="1">
    <citation type="submission" date="2019-02" db="EMBL/GenBank/DDBJ databases">
        <title>Deep-cultivation of Planctomycetes and their phenomic and genomic characterization uncovers novel biology.</title>
        <authorList>
            <person name="Wiegand S."/>
            <person name="Jogler M."/>
            <person name="Boedeker C."/>
            <person name="Pinto D."/>
            <person name="Vollmers J."/>
            <person name="Rivas-Marin E."/>
            <person name="Kohn T."/>
            <person name="Peeters S.H."/>
            <person name="Heuer A."/>
            <person name="Rast P."/>
            <person name="Oberbeckmann S."/>
            <person name="Bunk B."/>
            <person name="Jeske O."/>
            <person name="Meyerdierks A."/>
            <person name="Storesund J.E."/>
            <person name="Kallscheuer N."/>
            <person name="Luecker S."/>
            <person name="Lage O.M."/>
            <person name="Pohl T."/>
            <person name="Merkel B.J."/>
            <person name="Hornburger P."/>
            <person name="Mueller R.-W."/>
            <person name="Bruemmer F."/>
            <person name="Labrenz M."/>
            <person name="Spormann A.M."/>
            <person name="Op Den Camp H."/>
            <person name="Overmann J."/>
            <person name="Amann R."/>
            <person name="Jetten M.S.M."/>
            <person name="Mascher T."/>
            <person name="Medema M.H."/>
            <person name="Devos D.P."/>
            <person name="Kaster A.-K."/>
            <person name="Ovreas L."/>
            <person name="Rohde M."/>
            <person name="Galperin M.Y."/>
            <person name="Jogler C."/>
        </authorList>
    </citation>
    <scope>NUCLEOTIDE SEQUENCE [LARGE SCALE GENOMIC DNA]</scope>
    <source>
        <strain evidence="2 3">Pla52n</strain>
    </source>
</reference>
<proteinExistence type="predicted"/>
<feature type="region of interest" description="Disordered" evidence="1">
    <location>
        <begin position="23"/>
        <end position="49"/>
    </location>
</feature>
<gene>
    <name evidence="2" type="ORF">Pla52n_68070</name>
</gene>
<evidence type="ECO:0000313" key="3">
    <source>
        <dbReference type="Proteomes" id="UP000320176"/>
    </source>
</evidence>
<accession>A0A5C5ZRK1</accession>
<protein>
    <submittedName>
        <fullName evidence="2">Uncharacterized protein</fullName>
    </submittedName>
</protein>
<evidence type="ECO:0000313" key="2">
    <source>
        <dbReference type="EMBL" id="TWT89421.1"/>
    </source>
</evidence>
<dbReference type="AlphaFoldDB" id="A0A5C5ZRK1"/>
<sequence>MRTVWAFELVFPSVGPLPDLASLDPTSTSCAGRGDRNLRKRHSATTPNFEQPSTRLARIMKNNLHFPTMSQLIVKNLFALKSNILMNNPA</sequence>
<name>A0A5C5ZRK1_9BACT</name>
<organism evidence="2 3">
    <name type="scientific">Stieleria varia</name>
    <dbReference type="NCBI Taxonomy" id="2528005"/>
    <lineage>
        <taxon>Bacteria</taxon>
        <taxon>Pseudomonadati</taxon>
        <taxon>Planctomycetota</taxon>
        <taxon>Planctomycetia</taxon>
        <taxon>Pirellulales</taxon>
        <taxon>Pirellulaceae</taxon>
        <taxon>Stieleria</taxon>
    </lineage>
</organism>
<dbReference type="EMBL" id="SJPN01000023">
    <property type="protein sequence ID" value="TWT89421.1"/>
    <property type="molecule type" value="Genomic_DNA"/>
</dbReference>
<dbReference type="Proteomes" id="UP000320176">
    <property type="component" value="Unassembled WGS sequence"/>
</dbReference>
<keyword evidence="3" id="KW-1185">Reference proteome</keyword>
<comment type="caution">
    <text evidence="2">The sequence shown here is derived from an EMBL/GenBank/DDBJ whole genome shotgun (WGS) entry which is preliminary data.</text>
</comment>
<evidence type="ECO:0000256" key="1">
    <source>
        <dbReference type="SAM" id="MobiDB-lite"/>
    </source>
</evidence>